<dbReference type="InterPro" id="IPR032880">
    <property type="entry name" value="CSC1/OSCA1-like_N"/>
</dbReference>
<dbReference type="InterPro" id="IPR045122">
    <property type="entry name" value="Csc1-like"/>
</dbReference>
<evidence type="ECO:0000256" key="2">
    <source>
        <dbReference type="ARBA" id="ARBA00007779"/>
    </source>
</evidence>
<dbReference type="InterPro" id="IPR027815">
    <property type="entry name" value="CSC1/OSCA1-like_cyt"/>
</dbReference>
<dbReference type="InterPro" id="IPR000254">
    <property type="entry name" value="CBD"/>
</dbReference>
<reference evidence="12 13" key="1">
    <citation type="submission" date="2019-02" db="EMBL/GenBank/DDBJ databases">
        <title>Genome sequencing of the rare red list fungi Antrodiella citrinella (Flaviporus citrinellus).</title>
        <authorList>
            <person name="Buettner E."/>
            <person name="Kellner H."/>
        </authorList>
    </citation>
    <scope>NUCLEOTIDE SEQUENCE [LARGE SCALE GENOMIC DNA]</scope>
    <source>
        <strain evidence="12 13">DSM 108506</strain>
    </source>
</reference>
<proteinExistence type="inferred from homology"/>
<feature type="compositionally biased region" description="Pro residues" evidence="9">
    <location>
        <begin position="1488"/>
        <end position="1497"/>
    </location>
</feature>
<dbReference type="GO" id="GO:0030248">
    <property type="term" value="F:cellulose binding"/>
    <property type="evidence" value="ECO:0007669"/>
    <property type="project" value="InterPro"/>
</dbReference>
<dbReference type="Proteomes" id="UP000308730">
    <property type="component" value="Unassembled WGS sequence"/>
</dbReference>
<dbReference type="InterPro" id="IPR035971">
    <property type="entry name" value="CBD_sf"/>
</dbReference>
<dbReference type="Pfam" id="PF18271">
    <property type="entry name" value="GH131_N"/>
    <property type="match status" value="1"/>
</dbReference>
<dbReference type="InterPro" id="IPR003864">
    <property type="entry name" value="CSC1/OSCA1-like_7TM"/>
</dbReference>
<evidence type="ECO:0000313" key="12">
    <source>
        <dbReference type="EMBL" id="THH23170.1"/>
    </source>
</evidence>
<evidence type="ECO:0000259" key="11">
    <source>
        <dbReference type="PROSITE" id="PS51164"/>
    </source>
</evidence>
<dbReference type="SMART" id="SM00236">
    <property type="entry name" value="fCBD"/>
    <property type="match status" value="1"/>
</dbReference>
<feature type="region of interest" description="Disordered" evidence="9">
    <location>
        <begin position="408"/>
        <end position="427"/>
    </location>
</feature>
<feature type="domain" description="CBM1" evidence="11">
    <location>
        <begin position="1502"/>
        <end position="1539"/>
    </location>
</feature>
<dbReference type="GO" id="GO:0005886">
    <property type="term" value="C:plasma membrane"/>
    <property type="evidence" value="ECO:0007669"/>
    <property type="project" value="TreeGrafter"/>
</dbReference>
<evidence type="ECO:0000256" key="8">
    <source>
        <dbReference type="ARBA" id="ARBA00023136"/>
    </source>
</evidence>
<feature type="region of interest" description="Disordered" evidence="9">
    <location>
        <begin position="1462"/>
        <end position="1505"/>
    </location>
</feature>
<dbReference type="GO" id="GO:0016787">
    <property type="term" value="F:hydrolase activity"/>
    <property type="evidence" value="ECO:0007669"/>
    <property type="project" value="UniProtKB-KW"/>
</dbReference>
<feature type="transmembrane region" description="Helical" evidence="10">
    <location>
        <begin position="167"/>
        <end position="190"/>
    </location>
</feature>
<feature type="transmembrane region" description="Helical" evidence="10">
    <location>
        <begin position="662"/>
        <end position="682"/>
    </location>
</feature>
<keyword evidence="6" id="KW-0378">Hydrolase</keyword>
<dbReference type="Pfam" id="PF02714">
    <property type="entry name" value="RSN1_7TM"/>
    <property type="match status" value="1"/>
</dbReference>
<feature type="region of interest" description="Disordered" evidence="9">
    <location>
        <begin position="214"/>
        <end position="234"/>
    </location>
</feature>
<dbReference type="GO" id="GO:0005975">
    <property type="term" value="P:carbohydrate metabolic process"/>
    <property type="evidence" value="ECO:0007669"/>
    <property type="project" value="InterPro"/>
</dbReference>
<evidence type="ECO:0000256" key="7">
    <source>
        <dbReference type="ARBA" id="ARBA00022989"/>
    </source>
</evidence>
<dbReference type="OrthoDB" id="1689567at2759"/>
<dbReference type="Gene3D" id="2.60.120.1160">
    <property type="match status" value="1"/>
</dbReference>
<feature type="transmembrane region" description="Helical" evidence="10">
    <location>
        <begin position="615"/>
        <end position="642"/>
    </location>
</feature>
<sequence>MATIQQRPFSKNYSGLINQSVIAACIFTLCITSHALMRRKRRGRGCSARKEDDLGSVETWEFGYLFQGRSWARKPSPPLPRGFPLGWIKQAVTFPEDRFNELRGVDASVYIRFLRGCFWFTFMHTLTTLPILLPIHVTFSDDSVSPKSMTRASISSLAATSKGLSLLWIHLLLLIWITGSWIYTLCWICLGAFKFRSQKIQEAADTAVERAQAAKNAQWTPHPHPQYPFQSVPPLDEDGSDRGLRLRTVMISNLPPGLRSEKELKEYIEYYLSRPIAKPSVGVPTTTQPGFLNTTFAFMFNRAKRVPNRLYKSRTSTEPATGLVSDSGASDAETQANPDDIPAINRVVLVRKMSDLASLLERREEALRCLETAHIRLAQKALTAVKEAMEAKPKGMIRSVTQRLSIVQPKSTSADVEKGGSDDGTAEGEDRMQLLIRTLGPYVQSANAPPLHRQLIANLLPWSSEDLSVEMKSPVTDASTIKDYPEKTVWQALLSLPRSTLDAYQPLIHLSALFRGKTVPSIDYYTAKLNLLTSLITEKRTKAVSDYTPMNTAFVTFVDPADARRACKYLAVHPNNPLACMITMAPQFEDLDWNRLMKSTFKAEFVKDWVINTGVWAFTILWLFPVSIFVGLVSIQNISAFWPGLKQYLDQHEWEEEILQSFIPTLLVSGLSILIPLLLLLIAKKAHTISTLSVLHDRILTRYYKFLVVNVLVFFCVGTVALQAFLLSFKHSAGLKLIQVVSDSFPSAGPFYVGWLIFTTAMHGGFELGLYGLPLLVYPTTKRQVTPRKRAVGIRPRTFNYYYWLPNHLLVIHVLLVFSILNPLVIPFGFLYFCVEIIVIRNQLLHVYAKNYEGNGQNLLIRLVRYSLDGLVLSQVVFMAYMVVLKKTANVAVSAILILLTAMAKMTLTRICRARYERDDILEADIICGTARETESPSESVEILETPAPDTDEKSEKRKGRSAISNNMDFWTMKLASKIRFSYATIPTRPHRPRHQQNPFQFHSGHLSVSMDPTPGLPSTSAAQHNFPGLPMDEKVVEREPTELCSPHPPHPTWDDESSPDHGYENPYYCRIVSDVLWLPRDPLGILDLDDTVDLRMSITSEPGAGKLGSWSEDDFIGSTLSLPSALSSLSFPSFDDDDDSDFIPASRIIHGDEVINLPAGIASRVSHLEKEHDIEETNTLRRPSIMRHRTSSTVNSQRPSSRGNSPHLTFRRPSRASIASLLLLSAGVRAGTTIWSGSFNPYPTVSDFDDWSWSNEVGTYQWYIHGTGPTSDYLALDPSYKNPADTAETNGLRVTIDSTATWNSQMERTELIPQTTQNLGQGNLFYHFSLMRSDTDAPDDTLEHQVMFFESHFTEMKYGVGPTTTDLQWMVQSQWQWGTPFTAGTWFNFAYDIDFSGGTVGLWASTGSAPLTKVVQDIATSPSTNSEDWHVGVLRIVNTQPPEDWYISGVYIESGPITTSVGTGNGTAPPVGPTSAPTTAPSTGPTTIPPPPPPTTTAPGPTQTQYGQCGGTGYTGPTVCASNFQCIAVSPPYYYQCQ</sequence>
<dbReference type="InterPro" id="IPR041524">
    <property type="entry name" value="GH131_N"/>
</dbReference>
<feature type="transmembrane region" description="Helical" evidence="10">
    <location>
        <begin position="117"/>
        <end position="139"/>
    </location>
</feature>
<feature type="transmembrane region" description="Helical" evidence="10">
    <location>
        <begin position="703"/>
        <end position="726"/>
    </location>
</feature>
<dbReference type="PANTHER" id="PTHR13018:SF139">
    <property type="entry name" value="PHOSPHATE METABOLISM PROTEIN 7"/>
    <property type="match status" value="1"/>
</dbReference>
<comment type="caution">
    <text evidence="12">The sequence shown here is derived from an EMBL/GenBank/DDBJ whole genome shotgun (WGS) entry which is preliminary data.</text>
</comment>
<name>A0A4S4MJ11_9APHY</name>
<comment type="subcellular location">
    <subcellularLocation>
        <location evidence="1">Membrane</location>
        <topology evidence="1">Multi-pass membrane protein</topology>
    </subcellularLocation>
</comment>
<evidence type="ECO:0000256" key="3">
    <source>
        <dbReference type="ARBA" id="ARBA00022448"/>
    </source>
</evidence>
<dbReference type="GO" id="GO:0005227">
    <property type="term" value="F:calcium-activated cation channel activity"/>
    <property type="evidence" value="ECO:0007669"/>
    <property type="project" value="InterPro"/>
</dbReference>
<evidence type="ECO:0000256" key="6">
    <source>
        <dbReference type="ARBA" id="ARBA00022801"/>
    </source>
</evidence>
<evidence type="ECO:0000256" key="1">
    <source>
        <dbReference type="ARBA" id="ARBA00004141"/>
    </source>
</evidence>
<keyword evidence="5" id="KW-0732">Signal</keyword>
<organism evidence="12 13">
    <name type="scientific">Antrodiella citrinella</name>
    <dbReference type="NCBI Taxonomy" id="2447956"/>
    <lineage>
        <taxon>Eukaryota</taxon>
        <taxon>Fungi</taxon>
        <taxon>Dikarya</taxon>
        <taxon>Basidiomycota</taxon>
        <taxon>Agaricomycotina</taxon>
        <taxon>Agaricomycetes</taxon>
        <taxon>Polyporales</taxon>
        <taxon>Steccherinaceae</taxon>
        <taxon>Antrodiella</taxon>
    </lineage>
</organism>
<evidence type="ECO:0000313" key="13">
    <source>
        <dbReference type="Proteomes" id="UP000308730"/>
    </source>
</evidence>
<dbReference type="PROSITE" id="PS51164">
    <property type="entry name" value="CBM1_2"/>
    <property type="match status" value="1"/>
</dbReference>
<evidence type="ECO:0000256" key="9">
    <source>
        <dbReference type="SAM" id="MobiDB-lite"/>
    </source>
</evidence>
<feature type="compositionally biased region" description="Polar residues" evidence="9">
    <location>
        <begin position="1192"/>
        <end position="1208"/>
    </location>
</feature>
<dbReference type="PANTHER" id="PTHR13018">
    <property type="entry name" value="PROBABLE MEMBRANE PROTEIN DUF221-RELATED"/>
    <property type="match status" value="1"/>
</dbReference>
<dbReference type="SUPFAM" id="SSF57180">
    <property type="entry name" value="Cellulose-binding domain"/>
    <property type="match status" value="1"/>
</dbReference>
<feature type="region of interest" description="Disordered" evidence="9">
    <location>
        <begin position="310"/>
        <end position="338"/>
    </location>
</feature>
<keyword evidence="8 10" id="KW-0472">Membrane</keyword>
<dbReference type="EMBL" id="SGPM01000385">
    <property type="protein sequence ID" value="THH23170.1"/>
    <property type="molecule type" value="Genomic_DNA"/>
</dbReference>
<feature type="transmembrane region" description="Helical" evidence="10">
    <location>
        <begin position="863"/>
        <end position="883"/>
    </location>
</feature>
<feature type="compositionally biased region" description="Low complexity" evidence="9">
    <location>
        <begin position="1467"/>
        <end position="1487"/>
    </location>
</feature>
<keyword evidence="3" id="KW-0813">Transport</keyword>
<feature type="transmembrane region" description="Helical" evidence="10">
    <location>
        <begin position="16"/>
        <end position="37"/>
    </location>
</feature>
<evidence type="ECO:0000256" key="4">
    <source>
        <dbReference type="ARBA" id="ARBA00022692"/>
    </source>
</evidence>
<dbReference type="Pfam" id="PF13967">
    <property type="entry name" value="RSN1_TM"/>
    <property type="match status" value="1"/>
</dbReference>
<dbReference type="Pfam" id="PF00734">
    <property type="entry name" value="CBM_1"/>
    <property type="match status" value="1"/>
</dbReference>
<dbReference type="PROSITE" id="PS51257">
    <property type="entry name" value="PROKAR_LIPOPROTEIN"/>
    <property type="match status" value="1"/>
</dbReference>
<feature type="region of interest" description="Disordered" evidence="9">
    <location>
        <begin position="937"/>
        <end position="961"/>
    </location>
</feature>
<dbReference type="Pfam" id="PF14703">
    <property type="entry name" value="PHM7_cyt"/>
    <property type="match status" value="1"/>
</dbReference>
<keyword evidence="13" id="KW-1185">Reference proteome</keyword>
<keyword evidence="4 10" id="KW-0812">Transmembrane</keyword>
<keyword evidence="7 10" id="KW-1133">Transmembrane helix</keyword>
<evidence type="ECO:0000256" key="5">
    <source>
        <dbReference type="ARBA" id="ARBA00022729"/>
    </source>
</evidence>
<evidence type="ECO:0000256" key="10">
    <source>
        <dbReference type="SAM" id="Phobius"/>
    </source>
</evidence>
<dbReference type="GO" id="GO:0005576">
    <property type="term" value="C:extracellular region"/>
    <property type="evidence" value="ECO:0007669"/>
    <property type="project" value="InterPro"/>
</dbReference>
<feature type="transmembrane region" description="Helical" evidence="10">
    <location>
        <begin position="799"/>
        <end position="818"/>
    </location>
</feature>
<accession>A0A4S4MJ11</accession>
<feature type="region of interest" description="Disordered" evidence="9">
    <location>
        <begin position="1173"/>
        <end position="1211"/>
    </location>
</feature>
<feature type="transmembrane region" description="Helical" evidence="10">
    <location>
        <begin position="824"/>
        <end position="842"/>
    </location>
</feature>
<feature type="transmembrane region" description="Helical" evidence="10">
    <location>
        <begin position="752"/>
        <end position="778"/>
    </location>
</feature>
<gene>
    <name evidence="12" type="ORF">EUX98_g8009</name>
</gene>
<comment type="similarity">
    <text evidence="2">Belongs to the CSC1 (TC 1.A.17) family.</text>
</comment>
<protein>
    <recommendedName>
        <fullName evidence="11">CBM1 domain-containing protein</fullName>
    </recommendedName>
</protein>